<dbReference type="KEGG" id="hcm:HCD_01620"/>
<dbReference type="OrthoDB" id="5322781at2"/>
<dbReference type="HOGENOM" id="CLU_933075_0_0_7"/>
<keyword evidence="2" id="KW-1185">Reference proteome</keyword>
<dbReference type="STRING" id="1163745.HCD_01620"/>
<evidence type="ECO:0000313" key="1">
    <source>
        <dbReference type="EMBL" id="AFI05356.1"/>
    </source>
</evidence>
<proteinExistence type="predicted"/>
<accession>I0EQY7</accession>
<gene>
    <name evidence="1" type="ordered locus">HCD_01620</name>
</gene>
<evidence type="ECO:0000313" key="2">
    <source>
        <dbReference type="Proteomes" id="UP000005013"/>
    </source>
</evidence>
<dbReference type="Proteomes" id="UP000005013">
    <property type="component" value="Chromosome"/>
</dbReference>
<organism evidence="1 2">
    <name type="scientific">Helicobacter cetorum (strain ATCC BAA-540 / CCUG 52418 / MIT 99-5656)</name>
    <dbReference type="NCBI Taxonomy" id="1163745"/>
    <lineage>
        <taxon>Bacteria</taxon>
        <taxon>Pseudomonadati</taxon>
        <taxon>Campylobacterota</taxon>
        <taxon>Epsilonproteobacteria</taxon>
        <taxon>Campylobacterales</taxon>
        <taxon>Helicobacteraceae</taxon>
        <taxon>Helicobacter</taxon>
    </lineage>
</organism>
<sequence length="271" mass="32033">MFLVKKMGVVMIVVGCFLACSQESFIKMQKRVHQHENDGSRRPSYVDSDYKVISESLLKDESYRTTDETNAQSVYNQEDFLNEETSLYLLNEQNTRDKEKSPFLYQPRKGIKWIEYSQQSFYPLKDRDVMVSKNGSKFFIEVKSKALKRFLNQQNKHNKERQIQTFAFDNTKTQIMQLKGKIFSYVYTKNKSNLSLRPFYEAFQLEKKSDNVYLILGDRDVSAINIQKCQMVLKKRSVDKLDSQHRAISINLDFKKGRFKSYTELFLECLK</sequence>
<dbReference type="PATRIC" id="fig|1163745.3.peg.344"/>
<dbReference type="AlphaFoldDB" id="I0EQY7"/>
<protein>
    <submittedName>
        <fullName evidence="1">Uncharacterized protein</fullName>
    </submittedName>
</protein>
<dbReference type="EMBL" id="CP003481">
    <property type="protein sequence ID" value="AFI05356.1"/>
    <property type="molecule type" value="Genomic_DNA"/>
</dbReference>
<name>I0EQY7_HELCM</name>
<dbReference type="RefSeq" id="WP_014658883.1">
    <property type="nucleotide sequence ID" value="NC_017735.1"/>
</dbReference>
<reference evidence="1 2" key="1">
    <citation type="journal article" date="2013" name="PLoS ONE">
        <title>Sequence Divergence and Conservation in Genomes ofHelicobacter cetorum Strains from a Dolphin and a Whale.</title>
        <authorList>
            <person name="Kersulyte D."/>
            <person name="Rossi M."/>
            <person name="Berg D.E."/>
        </authorList>
    </citation>
    <scope>NUCLEOTIDE SEQUENCE [LARGE SCALE GENOMIC DNA]</scope>
    <source>
        <strain evidence="1 2">MIT 99-5656</strain>
    </source>
</reference>